<dbReference type="OrthoDB" id="432970at2759"/>
<feature type="compositionally biased region" description="Basic and acidic residues" evidence="1">
    <location>
        <begin position="93"/>
        <end position="127"/>
    </location>
</feature>
<sequence length="589" mass="65637">MSDSDSYETAYESSPEAKFESKLNNRMHVMEGDMEKAGEGAPDLAQLLEDQSRADAKQALPIAEEHRNGIQKENETIEPVKEVQEEAPLPAPEIKEEIKEEETPAPKEVPVEEERPQSRPITPKEEEPQNSLPPPNPNPEASRKRALDVKEPEPEGGSGGEESDSSRKRNKVDQETETIPAEASNRETRTPVDDERERMISEFVTEVSTSPDSLGEASDRLAKEIESLGEMAATKEMEWNAILRVRKLKEEMLERLLRRKRMHCLDEQPVPERFPEHLNLNNKVPNNLMMMMMRGPRFPDGLGKQQRPILPKPSPYAVGINPREGRNGPIVDVKSIIDDYSGGYRSRHPETAPRRGRRMRGSAEQRFSSNPSLISMANMALGTGASVRTVSDHVYNMGMEQSRREEAAIKESVKPNGAKPYPEVTLHPVSPPSLLHQVLTKSTPPRPASFSPTLARLLTAPERPPAPPPHFRPPSRVSIADILSSTKQKNRNEITITPVSGTPPVAVKNKEDVVLLDDDDGDGGDRLVIDEGSEEVPQCQGCRHKSAQFVCAGCGNQWCQPGKNTRKCVRDETKLNVARRRAKKISLEL</sequence>
<feature type="compositionally biased region" description="Basic and acidic residues" evidence="1">
    <location>
        <begin position="141"/>
        <end position="153"/>
    </location>
</feature>
<feature type="compositionally biased region" description="Basic and acidic residues" evidence="1">
    <location>
        <begin position="15"/>
        <end position="38"/>
    </location>
</feature>
<reference evidence="2" key="1">
    <citation type="submission" date="2022-01" db="EMBL/GenBank/DDBJ databases">
        <authorList>
            <person name="King R."/>
        </authorList>
    </citation>
    <scope>NUCLEOTIDE SEQUENCE</scope>
</reference>
<dbReference type="AlphaFoldDB" id="A0A9P0MUX1"/>
<proteinExistence type="predicted"/>
<gene>
    <name evidence="2" type="ORF">NEZAVI_LOCUS13587</name>
</gene>
<evidence type="ECO:0000256" key="1">
    <source>
        <dbReference type="SAM" id="MobiDB-lite"/>
    </source>
</evidence>
<feature type="compositionally biased region" description="Basic and acidic residues" evidence="1">
    <location>
        <begin position="63"/>
        <end position="84"/>
    </location>
</feature>
<feature type="region of interest" description="Disordered" evidence="1">
    <location>
        <begin position="341"/>
        <end position="367"/>
    </location>
</feature>
<dbReference type="EMBL" id="OV725082">
    <property type="protein sequence ID" value="CAH1405355.1"/>
    <property type="molecule type" value="Genomic_DNA"/>
</dbReference>
<feature type="compositionally biased region" description="Basic and acidic residues" evidence="1">
    <location>
        <begin position="184"/>
        <end position="196"/>
    </location>
</feature>
<keyword evidence="3" id="KW-1185">Reference proteome</keyword>
<feature type="region of interest" description="Disordered" evidence="1">
    <location>
        <begin position="1"/>
        <end position="196"/>
    </location>
</feature>
<dbReference type="Proteomes" id="UP001152798">
    <property type="component" value="Chromosome 6"/>
</dbReference>
<organism evidence="2 3">
    <name type="scientific">Nezara viridula</name>
    <name type="common">Southern green stink bug</name>
    <name type="synonym">Cimex viridulus</name>
    <dbReference type="NCBI Taxonomy" id="85310"/>
    <lineage>
        <taxon>Eukaryota</taxon>
        <taxon>Metazoa</taxon>
        <taxon>Ecdysozoa</taxon>
        <taxon>Arthropoda</taxon>
        <taxon>Hexapoda</taxon>
        <taxon>Insecta</taxon>
        <taxon>Pterygota</taxon>
        <taxon>Neoptera</taxon>
        <taxon>Paraneoptera</taxon>
        <taxon>Hemiptera</taxon>
        <taxon>Heteroptera</taxon>
        <taxon>Panheteroptera</taxon>
        <taxon>Pentatomomorpha</taxon>
        <taxon>Pentatomoidea</taxon>
        <taxon>Pentatomidae</taxon>
        <taxon>Pentatominae</taxon>
        <taxon>Nezara</taxon>
    </lineage>
</organism>
<accession>A0A9P0MUX1</accession>
<name>A0A9P0MUX1_NEZVI</name>
<evidence type="ECO:0000313" key="3">
    <source>
        <dbReference type="Proteomes" id="UP001152798"/>
    </source>
</evidence>
<evidence type="ECO:0000313" key="2">
    <source>
        <dbReference type="EMBL" id="CAH1405355.1"/>
    </source>
</evidence>
<protein>
    <submittedName>
        <fullName evidence="2">Uncharacterized protein</fullName>
    </submittedName>
</protein>
<feature type="compositionally biased region" description="Basic and acidic residues" evidence="1">
    <location>
        <begin position="164"/>
        <end position="174"/>
    </location>
</feature>